<dbReference type="SUPFAM" id="SSF54427">
    <property type="entry name" value="NTF2-like"/>
    <property type="match status" value="1"/>
</dbReference>
<organism evidence="2 3">
    <name type="scientific">Phytoactinopolyspora halotolerans</name>
    <dbReference type="NCBI Taxonomy" id="1981512"/>
    <lineage>
        <taxon>Bacteria</taxon>
        <taxon>Bacillati</taxon>
        <taxon>Actinomycetota</taxon>
        <taxon>Actinomycetes</taxon>
        <taxon>Jiangellales</taxon>
        <taxon>Jiangellaceae</taxon>
        <taxon>Phytoactinopolyspora</taxon>
    </lineage>
</organism>
<evidence type="ECO:0000259" key="1">
    <source>
        <dbReference type="Pfam" id="PF12680"/>
    </source>
</evidence>
<dbReference type="EMBL" id="JAAGOA010000027">
    <property type="protein sequence ID" value="NEE03956.1"/>
    <property type="molecule type" value="Genomic_DNA"/>
</dbReference>
<dbReference type="InterPro" id="IPR037401">
    <property type="entry name" value="SnoaL-like"/>
</dbReference>
<name>A0A6L9SFF7_9ACTN</name>
<accession>A0A6L9SFF7</accession>
<sequence>MSIENNKSIVEKAIGELFGAGGVDAAAAYLHDDFVDHGPGVVTSNKADWIATVRQLPVADMKIEVHHVLAEGDHVTMLSRRWLPWESHWIAVVDIYRLEDGLIVEHGEVFQPLPETDRDPAAHSLVPW</sequence>
<protein>
    <submittedName>
        <fullName evidence="2">Nuclear transport factor 2 family protein</fullName>
    </submittedName>
</protein>
<dbReference type="InterPro" id="IPR032710">
    <property type="entry name" value="NTF2-like_dom_sf"/>
</dbReference>
<feature type="domain" description="SnoaL-like" evidence="1">
    <location>
        <begin position="16"/>
        <end position="106"/>
    </location>
</feature>
<gene>
    <name evidence="2" type="ORF">G1H10_27685</name>
</gene>
<evidence type="ECO:0000313" key="3">
    <source>
        <dbReference type="Proteomes" id="UP000475214"/>
    </source>
</evidence>
<proteinExistence type="predicted"/>
<comment type="caution">
    <text evidence="2">The sequence shown here is derived from an EMBL/GenBank/DDBJ whole genome shotgun (WGS) entry which is preliminary data.</text>
</comment>
<reference evidence="2 3" key="1">
    <citation type="submission" date="2020-02" db="EMBL/GenBank/DDBJ databases">
        <authorList>
            <person name="Li X.-J."/>
            <person name="Han X.-M."/>
        </authorList>
    </citation>
    <scope>NUCLEOTIDE SEQUENCE [LARGE SCALE GENOMIC DNA]</scope>
    <source>
        <strain evidence="2 3">CCTCC AB 2017055</strain>
    </source>
</reference>
<dbReference type="RefSeq" id="WP_163744072.1">
    <property type="nucleotide sequence ID" value="NZ_JAAGOA010000027.1"/>
</dbReference>
<dbReference type="AlphaFoldDB" id="A0A6L9SFF7"/>
<dbReference type="Gene3D" id="3.10.450.50">
    <property type="match status" value="1"/>
</dbReference>
<keyword evidence="3" id="KW-1185">Reference proteome</keyword>
<dbReference type="Pfam" id="PF12680">
    <property type="entry name" value="SnoaL_2"/>
    <property type="match status" value="1"/>
</dbReference>
<evidence type="ECO:0000313" key="2">
    <source>
        <dbReference type="EMBL" id="NEE03956.1"/>
    </source>
</evidence>
<dbReference type="Proteomes" id="UP000475214">
    <property type="component" value="Unassembled WGS sequence"/>
</dbReference>